<proteinExistence type="predicted"/>
<reference evidence="2" key="1">
    <citation type="submission" date="2019-08" db="EMBL/GenBank/DDBJ databases">
        <authorList>
            <person name="Kucharzyk K."/>
            <person name="Murdoch R.W."/>
            <person name="Higgins S."/>
            <person name="Loffler F."/>
        </authorList>
    </citation>
    <scope>NUCLEOTIDE SEQUENCE</scope>
</reference>
<feature type="transmembrane region" description="Helical" evidence="1">
    <location>
        <begin position="70"/>
        <end position="88"/>
    </location>
</feature>
<evidence type="ECO:0000256" key="1">
    <source>
        <dbReference type="SAM" id="Phobius"/>
    </source>
</evidence>
<evidence type="ECO:0000313" key="2">
    <source>
        <dbReference type="EMBL" id="MPM97555.1"/>
    </source>
</evidence>
<feature type="transmembrane region" description="Helical" evidence="1">
    <location>
        <begin position="6"/>
        <end position="29"/>
    </location>
</feature>
<name>A0A645E7U2_9ZZZZ</name>
<feature type="transmembrane region" description="Helical" evidence="1">
    <location>
        <begin position="41"/>
        <end position="64"/>
    </location>
</feature>
<comment type="caution">
    <text evidence="2">The sequence shown here is derived from an EMBL/GenBank/DDBJ whole genome shotgun (WGS) entry which is preliminary data.</text>
</comment>
<dbReference type="GO" id="GO:0015385">
    <property type="term" value="F:sodium:proton antiporter activity"/>
    <property type="evidence" value="ECO:0007669"/>
    <property type="project" value="TreeGrafter"/>
</dbReference>
<dbReference type="Pfam" id="PF03334">
    <property type="entry name" value="PhaG_MnhG_YufB"/>
    <property type="match status" value="1"/>
</dbReference>
<evidence type="ECO:0008006" key="3">
    <source>
        <dbReference type="Google" id="ProtNLM"/>
    </source>
</evidence>
<organism evidence="2">
    <name type="scientific">bioreactor metagenome</name>
    <dbReference type="NCBI Taxonomy" id="1076179"/>
    <lineage>
        <taxon>unclassified sequences</taxon>
        <taxon>metagenomes</taxon>
        <taxon>ecological metagenomes</taxon>
    </lineage>
</organism>
<gene>
    <name evidence="2" type="ORF">SDC9_144729</name>
</gene>
<dbReference type="PANTHER" id="PTHR34703">
    <property type="entry name" value="ANTIPORTER SUBUNIT MNHG2-RELATED"/>
    <property type="match status" value="1"/>
</dbReference>
<dbReference type="InterPro" id="IPR005133">
    <property type="entry name" value="PhaG_MnhG_YufB"/>
</dbReference>
<keyword evidence="1" id="KW-0472">Membrane</keyword>
<accession>A0A645E7U2</accession>
<dbReference type="AlphaFoldDB" id="A0A645E7U2"/>
<dbReference type="PANTHER" id="PTHR34703:SF1">
    <property type="entry name" value="ANTIPORTER SUBUNIT MNHG2-RELATED"/>
    <property type="match status" value="1"/>
</dbReference>
<sequence length="111" mass="12444">MIRFLTDLIGVILISSSMFVFASSVLGIYRFRYVLNRMHSAALCETLGMMLLVSGLTFLLGISWHSAKMILIVVFLWMASPVASHLIARAEVLTHAHIADELEVVDDERHI</sequence>
<protein>
    <recommendedName>
        <fullName evidence="3">Na(+)/H(+) antiporter subunit G</fullName>
    </recommendedName>
</protein>
<keyword evidence="1" id="KW-1133">Transmembrane helix</keyword>
<dbReference type="EMBL" id="VSSQ01043823">
    <property type="protein sequence ID" value="MPM97555.1"/>
    <property type="molecule type" value="Genomic_DNA"/>
</dbReference>
<keyword evidence="1" id="KW-0812">Transmembrane</keyword>